<feature type="chain" id="PRO_5019320102" description="MucB/RseB N-terminal domain-containing protein" evidence="2">
    <location>
        <begin position="22"/>
        <end position="359"/>
    </location>
</feature>
<dbReference type="Proteomes" id="UP000287233">
    <property type="component" value="Chromosome"/>
</dbReference>
<dbReference type="AlphaFoldDB" id="A0A410FWC5"/>
<feature type="region of interest" description="Disordered" evidence="1">
    <location>
        <begin position="326"/>
        <end position="359"/>
    </location>
</feature>
<keyword evidence="2" id="KW-0732">Signal</keyword>
<feature type="compositionally biased region" description="Pro residues" evidence="1">
    <location>
        <begin position="350"/>
        <end position="359"/>
    </location>
</feature>
<evidence type="ECO:0000256" key="2">
    <source>
        <dbReference type="SAM" id="SignalP"/>
    </source>
</evidence>
<feature type="signal peptide" evidence="2">
    <location>
        <begin position="1"/>
        <end position="21"/>
    </location>
</feature>
<evidence type="ECO:0000256" key="1">
    <source>
        <dbReference type="SAM" id="MobiDB-lite"/>
    </source>
</evidence>
<evidence type="ECO:0008006" key="5">
    <source>
        <dbReference type="Google" id="ProtNLM"/>
    </source>
</evidence>
<name>A0A410FWC5_BIPS1</name>
<dbReference type="EMBL" id="CP034928">
    <property type="protein sequence ID" value="QAA77282.1"/>
    <property type="molecule type" value="Genomic_DNA"/>
</dbReference>
<evidence type="ECO:0000313" key="4">
    <source>
        <dbReference type="Proteomes" id="UP000287233"/>
    </source>
</evidence>
<feature type="compositionally biased region" description="Polar residues" evidence="1">
    <location>
        <begin position="326"/>
        <end position="339"/>
    </location>
</feature>
<organism evidence="3 4">
    <name type="scientific">Bipolaricaulis sibiricus</name>
    <dbReference type="NCBI Taxonomy" id="2501609"/>
    <lineage>
        <taxon>Bacteria</taxon>
        <taxon>Candidatus Bipolaricaulota</taxon>
        <taxon>Candidatus Bipolaricaulia</taxon>
        <taxon>Candidatus Bipolaricaulales</taxon>
        <taxon>Candidatus Bipolaricaulaceae</taxon>
        <taxon>Candidatus Bipolaricaulis</taxon>
    </lineage>
</organism>
<evidence type="ECO:0000313" key="3">
    <source>
        <dbReference type="EMBL" id="QAA77282.1"/>
    </source>
</evidence>
<protein>
    <recommendedName>
        <fullName evidence="5">MucB/RseB N-terminal domain-containing protein</fullName>
    </recommendedName>
</protein>
<dbReference type="KEGG" id="bih:BIP78_1516"/>
<proteinExistence type="predicted"/>
<dbReference type="Gene3D" id="2.50.20.10">
    <property type="entry name" value="Lipoprotein localisation LolA/LolB/LppX"/>
    <property type="match status" value="1"/>
</dbReference>
<sequence length="359" mass="39516">MTRRIGTGAALLAAAALVVYSGPTPDLDELLTQIEEAYAGLLSYEAVGDFTFEYFGFYTTRVPFRIWASYPRIRSEFDSVAVTAVEGPALSMSVLLADAAAGRQVTQLPTGLWVEEETDLSWAELSLLLPYASGAVVFTSAGEDDLDGTPAWVLEGRSEAVGWAVPVRVWVDQESFRVVKTEIESPGVIMAHVLREFRAGVKIPDEVFLLPPGADVVVRAPRSPEAERIMDEVGRRYREWTSFYLRTVGRAHGRDSVSEVWYQDPVLRIESTDAWSIPARSVTVWDLDQGAMYTVADGRWRGTALFPFPSSFGWSWCWPWRSASTPGLGTPGSRKTSWATGRCGGSRVSPRPPSPRSAP</sequence>
<accession>A0A410FWC5</accession>
<reference evidence="4" key="1">
    <citation type="submission" date="2018-12" db="EMBL/GenBank/DDBJ databases">
        <title>Complete genome sequence of an uncultured bacterium of the candidate phylum Bipolaricaulota.</title>
        <authorList>
            <person name="Kadnikov V.V."/>
            <person name="Mardanov A.V."/>
            <person name="Beletsky A.V."/>
            <person name="Frank Y.A."/>
            <person name="Karnachuk O.V."/>
            <person name="Ravin N.V."/>
        </authorList>
    </citation>
    <scope>NUCLEOTIDE SEQUENCE [LARGE SCALE GENOMIC DNA]</scope>
</reference>
<gene>
    <name evidence="3" type="ORF">BIP78_1516</name>
</gene>